<dbReference type="Proteomes" id="UP000066624">
    <property type="component" value="Chromosome"/>
</dbReference>
<dbReference type="Gene3D" id="3.40.50.10810">
    <property type="entry name" value="Tandem AAA-ATPase domain"/>
    <property type="match status" value="1"/>
</dbReference>
<dbReference type="KEGG" id="wma:WM2015_723"/>
<dbReference type="GO" id="GO:0016787">
    <property type="term" value="F:hydrolase activity"/>
    <property type="evidence" value="ECO:0007669"/>
    <property type="project" value="UniProtKB-KW"/>
</dbReference>
<protein>
    <submittedName>
        <fullName evidence="3">SNF2-related protein</fullName>
    </submittedName>
</protein>
<dbReference type="InterPro" id="IPR049730">
    <property type="entry name" value="SNF2/RAD54-like_C"/>
</dbReference>
<dbReference type="CDD" id="cd18793">
    <property type="entry name" value="SF2_C_SNF"/>
    <property type="match status" value="1"/>
</dbReference>
<dbReference type="OrthoDB" id="9772064at2"/>
<dbReference type="InterPro" id="IPR001650">
    <property type="entry name" value="Helicase_C-like"/>
</dbReference>
<dbReference type="SMART" id="SM00490">
    <property type="entry name" value="HELICc"/>
    <property type="match status" value="1"/>
</dbReference>
<name>A0A0K0XTR4_9GAMM</name>
<dbReference type="PROSITE" id="PS51192">
    <property type="entry name" value="HELICASE_ATP_BIND_1"/>
    <property type="match status" value="1"/>
</dbReference>
<dbReference type="InterPro" id="IPR000330">
    <property type="entry name" value="SNF2_N"/>
</dbReference>
<dbReference type="SMART" id="SM00487">
    <property type="entry name" value="DEXDc"/>
    <property type="match status" value="1"/>
</dbReference>
<accession>A0A0K0XTR4</accession>
<dbReference type="InterPro" id="IPR014001">
    <property type="entry name" value="Helicase_ATP-bd"/>
</dbReference>
<keyword evidence="2" id="KW-0347">Helicase</keyword>
<dbReference type="Pfam" id="PF00176">
    <property type="entry name" value="SNF2-rel_dom"/>
    <property type="match status" value="1"/>
</dbReference>
<dbReference type="GO" id="GO:0008270">
    <property type="term" value="F:zinc ion binding"/>
    <property type="evidence" value="ECO:0007669"/>
    <property type="project" value="InterPro"/>
</dbReference>
<dbReference type="PROSITE" id="PS51194">
    <property type="entry name" value="HELICASE_CTER"/>
    <property type="match status" value="1"/>
</dbReference>
<keyword evidence="2" id="KW-0067">ATP-binding</keyword>
<dbReference type="InterPro" id="IPR007527">
    <property type="entry name" value="Znf_SWIM"/>
</dbReference>
<dbReference type="GO" id="GO:0004386">
    <property type="term" value="F:helicase activity"/>
    <property type="evidence" value="ECO:0007669"/>
    <property type="project" value="UniProtKB-KW"/>
</dbReference>
<dbReference type="GO" id="GO:0005524">
    <property type="term" value="F:ATP binding"/>
    <property type="evidence" value="ECO:0007669"/>
    <property type="project" value="InterPro"/>
</dbReference>
<sequence length="1069" mass="118669">MSDPILKKARLDALGPGYVGRGQALCDAGAVSRLRQGRVGDSVVLTGVVSDAEEAVYRVYVDVSDAGVEGDCSCARRRQCEHVAALVLTARAGLARPERPAAVEARSPVARSSQQRMVYLLRLSEDGRELSVCPSRRSLDDSGEPVATPYALSRLEDARQPDYIGEDDLRILHELADRMAGALDLVWSPLGPRSQGLLRAMLATGRCHWNEVGGPVLSEGEPVSAHLHWQVLPSGYQVLMLEDEAEDGTRQLPLLPPWRVNPDSGQCRPLVTGHEDERVAELLEAGPVAPAEVEDLRQRLADEAPGFPRPQALELEQLPSREPIPWLALRMVELGTGQRFSQEPAACLRFIYGPVTLDWDEETASALVDANRVVSVERDRAAEELALARLDEAGLVPLDSVPGRDYRPGEGGFFVARKAAQAVQTWVDLQAQQEALEADGWQISGRAEFSPRLVEPEAWYGDLLAADEQGDLFDLDLGIVADGERHSLLPALLAWIERTPPGLMQAILEGSQRSSRPVILSLDDQRVVRLGADRLADTLRALVDAFDQSPSLKRGRLRLPRARLAELAPAGRRWQLGGDNALTELSQRLSDFEGVPSLPAPQGLNAELRPYQSYGLGWMQFLREFGFGGILADDMGLGKTIQTLAHIQTEKEAGRLNRPALVIAPTSLLFNWRAEARRFAPDLKVLTLHGPERKGQFQWIDESDLVLTTYPLLSRDAAELIAHEFHLLILDEAQSIKNPRTRAAREVRRLRARHRLCLSGTPLENHLGELWALFDFLMPGMLGSYSRFRKVFQKPIERQTDDERRETLARRIRPFFLRRTKSEVAPELPPKTEMVRAVALEGAQRRLYERYRVALHDKVRRALAGPGLDKSRIVVLDALLRLRQICCDPALLKEGAAARAGSAKRELLRELLPELVAEGRRVLIFSQFVTMLELIEQDLAALGIEHVKLTGQTRDRRAVVERFQSGQVPVFLISLKAGGVGLNLTAADTVIHYDPWWNPAVEDQATDRAHRIGQDQKVFVYRLLTEQTVEEKVFELQQSKRGLIEGLLGGGGALKLEAEDLDALFEPLA</sequence>
<reference evidence="4" key="1">
    <citation type="submission" date="2015-07" db="EMBL/GenBank/DDBJ databases">
        <authorList>
            <person name="Kim K.M."/>
        </authorList>
    </citation>
    <scope>NUCLEOTIDE SEQUENCE [LARGE SCALE GENOMIC DNA]</scope>
    <source>
        <strain evidence="4">KCTC 42284</strain>
    </source>
</reference>
<dbReference type="PROSITE" id="PS50966">
    <property type="entry name" value="ZF_SWIM"/>
    <property type="match status" value="1"/>
</dbReference>
<dbReference type="InterPro" id="IPR027417">
    <property type="entry name" value="P-loop_NTPase"/>
</dbReference>
<evidence type="ECO:0000313" key="4">
    <source>
        <dbReference type="Proteomes" id="UP000066624"/>
    </source>
</evidence>
<dbReference type="InterPro" id="IPR038718">
    <property type="entry name" value="SNF2-like_sf"/>
</dbReference>
<dbReference type="AlphaFoldDB" id="A0A0K0XTR4"/>
<gene>
    <name evidence="3" type="ORF">WM2015_723</name>
</gene>
<evidence type="ECO:0000313" key="3">
    <source>
        <dbReference type="EMBL" id="AKS41104.1"/>
    </source>
</evidence>
<evidence type="ECO:0000256" key="1">
    <source>
        <dbReference type="ARBA" id="ARBA00022801"/>
    </source>
</evidence>
<keyword evidence="2" id="KW-0547">Nucleotide-binding</keyword>
<dbReference type="EMBL" id="CP012154">
    <property type="protein sequence ID" value="AKS41104.1"/>
    <property type="molecule type" value="Genomic_DNA"/>
</dbReference>
<dbReference type="STRING" id="1579979.WM2015_723"/>
<organism evidence="3 4">
    <name type="scientific">Wenzhouxiangella marina</name>
    <dbReference type="NCBI Taxonomy" id="1579979"/>
    <lineage>
        <taxon>Bacteria</taxon>
        <taxon>Pseudomonadati</taxon>
        <taxon>Pseudomonadota</taxon>
        <taxon>Gammaproteobacteria</taxon>
        <taxon>Chromatiales</taxon>
        <taxon>Wenzhouxiangellaceae</taxon>
        <taxon>Wenzhouxiangella</taxon>
    </lineage>
</organism>
<evidence type="ECO:0000256" key="2">
    <source>
        <dbReference type="ARBA" id="ARBA00022806"/>
    </source>
</evidence>
<keyword evidence="4" id="KW-1185">Reference proteome</keyword>
<dbReference type="CDD" id="cd18012">
    <property type="entry name" value="DEXQc_arch_SWI2_SNF2"/>
    <property type="match status" value="1"/>
</dbReference>
<dbReference type="SUPFAM" id="SSF52540">
    <property type="entry name" value="P-loop containing nucleoside triphosphate hydrolases"/>
    <property type="match status" value="2"/>
</dbReference>
<dbReference type="Gene3D" id="3.40.50.300">
    <property type="entry name" value="P-loop containing nucleotide triphosphate hydrolases"/>
    <property type="match status" value="1"/>
</dbReference>
<keyword evidence="1" id="KW-0378">Hydrolase</keyword>
<dbReference type="PANTHER" id="PTHR10799">
    <property type="entry name" value="SNF2/RAD54 HELICASE FAMILY"/>
    <property type="match status" value="1"/>
</dbReference>
<dbReference type="PATRIC" id="fig|1579979.3.peg.737"/>
<proteinExistence type="predicted"/>
<dbReference type="RefSeq" id="WP_049724769.1">
    <property type="nucleotide sequence ID" value="NZ_CP012154.1"/>
</dbReference>
<dbReference type="Pfam" id="PF00271">
    <property type="entry name" value="Helicase_C"/>
    <property type="match status" value="1"/>
</dbReference>